<reference evidence="3" key="1">
    <citation type="journal article" date="2012" name="MBio">
        <title>Comparative genome analysis of Trichophyton rubrum and related dermatophytes reveals candidate genes involved in infection.</title>
        <authorList>
            <person name="Martinez D.A."/>
            <person name="Oliver B.G."/>
            <person name="Graeser Y."/>
            <person name="Goldberg J.M."/>
            <person name="Li W."/>
            <person name="Martinez-Rossi N.M."/>
            <person name="Monod M."/>
            <person name="Shelest E."/>
            <person name="Barton R.C."/>
            <person name="Birch E."/>
            <person name="Brakhage A.A."/>
            <person name="Chen Z."/>
            <person name="Gurr S.J."/>
            <person name="Heiman D."/>
            <person name="Heitman J."/>
            <person name="Kosti I."/>
            <person name="Rossi A."/>
            <person name="Saif S."/>
            <person name="Samalova M."/>
            <person name="Saunders C.W."/>
            <person name="Shea T."/>
            <person name="Summerbell R.C."/>
            <person name="Xu J."/>
            <person name="Young S."/>
            <person name="Zeng Q."/>
            <person name="Birren B.W."/>
            <person name="Cuomo C.A."/>
            <person name="White T.C."/>
        </authorList>
    </citation>
    <scope>NUCLEOTIDE SEQUENCE [LARGE SCALE GENOMIC DNA]</scope>
    <source>
        <strain evidence="3">ATCC MYA-4607 / CBS 118892</strain>
    </source>
</reference>
<dbReference type="HOGENOM" id="CLU_2623761_0_0_1"/>
<name>A0A080WEX5_TRIRC</name>
<sequence length="78" mass="8635">MKLNLVLLAAFLAAPILANTIPGVSEAIDLADRDMSAVEEGNELTARKVRFLFPEQGVLCCPDTMLTWTTADMHWKMQ</sequence>
<dbReference type="GeneID" id="71777166"/>
<gene>
    <name evidence="2" type="ORF">TERG_11792</name>
</gene>
<keyword evidence="3" id="KW-1185">Reference proteome</keyword>
<feature type="signal peptide" evidence="1">
    <location>
        <begin position="1"/>
        <end position="18"/>
    </location>
</feature>
<evidence type="ECO:0000313" key="2">
    <source>
        <dbReference type="EMBL" id="KFL60751.1"/>
    </source>
</evidence>
<dbReference type="OMA" id="TWTTADM"/>
<organism evidence="2 3">
    <name type="scientific">Trichophyton rubrum (strain ATCC MYA-4607 / CBS 118892)</name>
    <name type="common">Athlete's foot fungus</name>
    <dbReference type="NCBI Taxonomy" id="559305"/>
    <lineage>
        <taxon>Eukaryota</taxon>
        <taxon>Fungi</taxon>
        <taxon>Dikarya</taxon>
        <taxon>Ascomycota</taxon>
        <taxon>Pezizomycotina</taxon>
        <taxon>Eurotiomycetes</taxon>
        <taxon>Eurotiomycetidae</taxon>
        <taxon>Onygenales</taxon>
        <taxon>Arthrodermataceae</taxon>
        <taxon>Trichophyton</taxon>
    </lineage>
</organism>
<protein>
    <submittedName>
        <fullName evidence="2">Uncharacterized protein</fullName>
    </submittedName>
</protein>
<accession>A0A080WEX5</accession>
<dbReference type="InParanoid" id="A0A080WEX5"/>
<keyword evidence="1" id="KW-0732">Signal</keyword>
<proteinExistence type="predicted"/>
<dbReference type="RefSeq" id="XP_047605556.1">
    <property type="nucleotide sequence ID" value="XM_047750850.1"/>
</dbReference>
<dbReference type="VEuPathDB" id="FungiDB:TERG_11792"/>
<evidence type="ECO:0000313" key="3">
    <source>
        <dbReference type="Proteomes" id="UP000008864"/>
    </source>
</evidence>
<feature type="chain" id="PRO_5001752295" evidence="1">
    <location>
        <begin position="19"/>
        <end position="78"/>
    </location>
</feature>
<dbReference type="OrthoDB" id="4174254at2759"/>
<dbReference type="AlphaFoldDB" id="A0A080WEX5"/>
<dbReference type="Proteomes" id="UP000008864">
    <property type="component" value="Unassembled WGS sequence"/>
</dbReference>
<evidence type="ECO:0000256" key="1">
    <source>
        <dbReference type="SAM" id="SignalP"/>
    </source>
</evidence>
<dbReference type="EMBL" id="GG700649">
    <property type="protein sequence ID" value="KFL60751.1"/>
    <property type="molecule type" value="Genomic_DNA"/>
</dbReference>